<reference evidence="4" key="1">
    <citation type="journal article" date="2022" name="Cell">
        <title>Design, construction, and in vivo augmentation of a complex gut microbiome.</title>
        <authorList>
            <person name="Cheng A.G."/>
            <person name="Ho P.Y."/>
            <person name="Aranda-Diaz A."/>
            <person name="Jain S."/>
            <person name="Yu F.B."/>
            <person name="Meng X."/>
            <person name="Wang M."/>
            <person name="Iakiviak M."/>
            <person name="Nagashima K."/>
            <person name="Zhao A."/>
            <person name="Murugkar P."/>
            <person name="Patil A."/>
            <person name="Atabakhsh K."/>
            <person name="Weakley A."/>
            <person name="Yan J."/>
            <person name="Brumbaugh A.R."/>
            <person name="Higginbottom S."/>
            <person name="Dimas A."/>
            <person name="Shiver A.L."/>
            <person name="Deutschbauer A."/>
            <person name="Neff N."/>
            <person name="Sonnenburg J.L."/>
            <person name="Huang K.C."/>
            <person name="Fischbach M.A."/>
        </authorList>
    </citation>
    <scope>NUCLEOTIDE SEQUENCE</scope>
    <source>
        <strain evidence="4">DSM 19829</strain>
    </source>
</reference>
<protein>
    <recommendedName>
        <fullName evidence="6">LPXTG cell wall anchor domain-containing protein</fullName>
    </recommendedName>
</protein>
<evidence type="ECO:0000313" key="5">
    <source>
        <dbReference type="Proteomes" id="UP001060164"/>
    </source>
</evidence>
<evidence type="ECO:0000313" key="4">
    <source>
        <dbReference type="EMBL" id="UWP60665.1"/>
    </source>
</evidence>
<feature type="transmembrane region" description="Helical" evidence="2">
    <location>
        <begin position="78"/>
        <end position="98"/>
    </location>
</feature>
<dbReference type="Proteomes" id="UP001060164">
    <property type="component" value="Chromosome"/>
</dbReference>
<keyword evidence="5" id="KW-1185">Reference proteome</keyword>
<evidence type="ECO:0000256" key="3">
    <source>
        <dbReference type="SAM" id="SignalP"/>
    </source>
</evidence>
<feature type="signal peptide" evidence="3">
    <location>
        <begin position="1"/>
        <end position="26"/>
    </location>
</feature>
<feature type="chain" id="PRO_5047037008" description="LPXTG cell wall anchor domain-containing protein" evidence="3">
    <location>
        <begin position="27"/>
        <end position="108"/>
    </location>
</feature>
<feature type="region of interest" description="Disordered" evidence="1">
    <location>
        <begin position="35"/>
        <end position="67"/>
    </location>
</feature>
<evidence type="ECO:0000256" key="2">
    <source>
        <dbReference type="SAM" id="Phobius"/>
    </source>
</evidence>
<keyword evidence="2" id="KW-1133">Transmembrane helix</keyword>
<keyword evidence="2" id="KW-0472">Membrane</keyword>
<accession>A0ABY5VLB4</accession>
<sequence>MKAGRKKLLFLVTALLMASIPVKVNASRTDLYLKIEEPKDTPTDKKQSSSSVRSPGGSVRTVSGSDKVKNVKTGDTSAVFFLTAVCLSAGAGICMMVYRRINRCEKGR</sequence>
<evidence type="ECO:0008006" key="6">
    <source>
        <dbReference type="Google" id="ProtNLM"/>
    </source>
</evidence>
<gene>
    <name evidence="4" type="ORF">NQ502_06430</name>
</gene>
<keyword evidence="3" id="KW-0732">Signal</keyword>
<proteinExistence type="predicted"/>
<keyword evidence="2" id="KW-0812">Transmembrane</keyword>
<organism evidence="4 5">
    <name type="scientific">Ruminococcus gauvreauii</name>
    <dbReference type="NCBI Taxonomy" id="438033"/>
    <lineage>
        <taxon>Bacteria</taxon>
        <taxon>Bacillati</taxon>
        <taxon>Bacillota</taxon>
        <taxon>Clostridia</taxon>
        <taxon>Eubacteriales</taxon>
        <taxon>Oscillospiraceae</taxon>
        <taxon>Ruminococcus</taxon>
    </lineage>
</organism>
<dbReference type="EMBL" id="CP102290">
    <property type="protein sequence ID" value="UWP60665.1"/>
    <property type="molecule type" value="Genomic_DNA"/>
</dbReference>
<name>A0ABY5VLB4_9FIRM</name>
<dbReference type="RefSeq" id="WP_028530416.1">
    <property type="nucleotide sequence ID" value="NZ_CABLBR010000002.1"/>
</dbReference>
<feature type="compositionally biased region" description="Basic and acidic residues" evidence="1">
    <location>
        <begin position="35"/>
        <end position="47"/>
    </location>
</feature>
<feature type="compositionally biased region" description="Low complexity" evidence="1">
    <location>
        <begin position="48"/>
        <end position="65"/>
    </location>
</feature>
<evidence type="ECO:0000256" key="1">
    <source>
        <dbReference type="SAM" id="MobiDB-lite"/>
    </source>
</evidence>